<dbReference type="EMBL" id="CP006272">
    <property type="protein sequence ID" value="AGZ40849.1"/>
    <property type="molecule type" value="Genomic_DNA"/>
</dbReference>
<dbReference type="InterPro" id="IPR022791">
    <property type="entry name" value="L-PG_synthase/AglD"/>
</dbReference>
<evidence type="ECO:0000256" key="6">
    <source>
        <dbReference type="SAM" id="Phobius"/>
    </source>
</evidence>
<dbReference type="PANTHER" id="PTHR39087:SF2">
    <property type="entry name" value="UPF0104 MEMBRANE PROTEIN MJ1595"/>
    <property type="match status" value="1"/>
</dbReference>
<dbReference type="PANTHER" id="PTHR39087">
    <property type="entry name" value="UPF0104 MEMBRANE PROTEIN MJ1595"/>
    <property type="match status" value="1"/>
</dbReference>
<dbReference type="Proteomes" id="UP000017746">
    <property type="component" value="Chromosome"/>
</dbReference>
<dbReference type="HOGENOM" id="CLU_048247_0_0_11"/>
<gene>
    <name evidence="7" type="ORF">AFR_12815</name>
</gene>
<evidence type="ECO:0008006" key="9">
    <source>
        <dbReference type="Google" id="ProtNLM"/>
    </source>
</evidence>
<keyword evidence="2" id="KW-1003">Cell membrane</keyword>
<feature type="transmembrane region" description="Helical" evidence="6">
    <location>
        <begin position="240"/>
        <end position="259"/>
    </location>
</feature>
<feature type="transmembrane region" description="Helical" evidence="6">
    <location>
        <begin position="31"/>
        <end position="49"/>
    </location>
</feature>
<dbReference type="KEGG" id="afs:AFR_12815"/>
<feature type="transmembrane region" description="Helical" evidence="6">
    <location>
        <begin position="139"/>
        <end position="156"/>
    </location>
</feature>
<dbReference type="RefSeq" id="WP_023360908.1">
    <property type="nucleotide sequence ID" value="NC_022657.1"/>
</dbReference>
<keyword evidence="3 6" id="KW-0812">Transmembrane</keyword>
<feature type="transmembrane region" description="Helical" evidence="6">
    <location>
        <begin position="210"/>
        <end position="234"/>
    </location>
</feature>
<dbReference type="PATRIC" id="fig|1246995.3.peg.2603"/>
<evidence type="ECO:0000256" key="4">
    <source>
        <dbReference type="ARBA" id="ARBA00022989"/>
    </source>
</evidence>
<proteinExistence type="predicted"/>
<keyword evidence="8" id="KW-1185">Reference proteome</keyword>
<organism evidence="7 8">
    <name type="scientific">Actinoplanes friuliensis DSM 7358</name>
    <dbReference type="NCBI Taxonomy" id="1246995"/>
    <lineage>
        <taxon>Bacteria</taxon>
        <taxon>Bacillati</taxon>
        <taxon>Actinomycetota</taxon>
        <taxon>Actinomycetes</taxon>
        <taxon>Micromonosporales</taxon>
        <taxon>Micromonosporaceae</taxon>
        <taxon>Actinoplanes</taxon>
    </lineage>
</organism>
<comment type="subcellular location">
    <subcellularLocation>
        <location evidence="1">Cell membrane</location>
        <topology evidence="1">Multi-pass membrane protein</topology>
    </subcellularLocation>
</comment>
<evidence type="ECO:0000256" key="5">
    <source>
        <dbReference type="ARBA" id="ARBA00023136"/>
    </source>
</evidence>
<accession>U5VVE9</accession>
<keyword evidence="5 6" id="KW-0472">Membrane</keyword>
<dbReference type="Pfam" id="PF03706">
    <property type="entry name" value="LPG_synthase_TM"/>
    <property type="match status" value="1"/>
</dbReference>
<dbReference type="NCBIfam" id="TIGR00374">
    <property type="entry name" value="flippase-like domain"/>
    <property type="match status" value="1"/>
</dbReference>
<feature type="transmembrane region" description="Helical" evidence="6">
    <location>
        <begin position="266"/>
        <end position="284"/>
    </location>
</feature>
<evidence type="ECO:0000256" key="3">
    <source>
        <dbReference type="ARBA" id="ARBA00022692"/>
    </source>
</evidence>
<dbReference type="GO" id="GO:0005886">
    <property type="term" value="C:plasma membrane"/>
    <property type="evidence" value="ECO:0007669"/>
    <property type="project" value="UniProtKB-SubCell"/>
</dbReference>
<dbReference type="STRING" id="1246995.AFR_12815"/>
<evidence type="ECO:0000313" key="7">
    <source>
        <dbReference type="EMBL" id="AGZ40849.1"/>
    </source>
</evidence>
<evidence type="ECO:0000256" key="2">
    <source>
        <dbReference type="ARBA" id="ARBA00022475"/>
    </source>
</evidence>
<keyword evidence="4 6" id="KW-1133">Transmembrane helix</keyword>
<evidence type="ECO:0000313" key="8">
    <source>
        <dbReference type="Proteomes" id="UP000017746"/>
    </source>
</evidence>
<feature type="transmembrane region" description="Helical" evidence="6">
    <location>
        <begin position="105"/>
        <end position="133"/>
    </location>
</feature>
<dbReference type="AlphaFoldDB" id="U5VVE9"/>
<dbReference type="eggNOG" id="COG0392">
    <property type="taxonomic scope" value="Bacteria"/>
</dbReference>
<reference evidence="7 8" key="1">
    <citation type="journal article" date="2014" name="J. Biotechnol.">
        <title>Complete genome sequence of the actinobacterium Actinoplanes friuliensis HAG 010964, producer of the lipopeptide antibiotic friulimycin.</title>
        <authorList>
            <person name="Ruckert C."/>
            <person name="Szczepanowski R."/>
            <person name="Albersmeier A."/>
            <person name="Goesmann A."/>
            <person name="Fischer N."/>
            <person name="Steinkamper A."/>
            <person name="Puhler A."/>
            <person name="Biener R."/>
            <person name="Schwartz D."/>
            <person name="Kalinowski J."/>
        </authorList>
    </citation>
    <scope>NUCLEOTIDE SEQUENCE [LARGE SCALE GENOMIC DNA]</scope>
    <source>
        <strain evidence="7 8">DSM 7358</strain>
    </source>
</reference>
<evidence type="ECO:0000256" key="1">
    <source>
        <dbReference type="ARBA" id="ARBA00004651"/>
    </source>
</evidence>
<protein>
    <recommendedName>
        <fullName evidence="9">Integral membrane protein</fullName>
    </recommendedName>
</protein>
<sequence length="356" mass="36990">MAAVLILLVVELVAGWPALTDALHQVRTPHLGWLALVVLAELAAMSAYAHMQRRLLRSAGVRTSYRDNARLVYAAHSLNETLPGGPAFSTQFNFRHLRRLGAGPAVASWVIALSGILSTAALAVITTGGALAAGGATDWPRLAGLLAAAGLIAVGVRQLTAHPRAAEALIRRPLAAVNRLRRRPQDAGRERITGYLSQLRAARLSPADGIVVAGSAVLNWVLDAAALWLCFYAVGGRPPSATVVLLAFGAAMAAGSVTIVPGGLGIVDGALVLGLAMAGLALPTVVAAVVLYRIVSFGFIIGLGWVSWFRLRLCPDQPVAASSPRPSTARSGPRTSISRLAVCPQRAALPTYVGTA</sequence>
<name>U5VVE9_9ACTN</name>